<organism evidence="8 9">
    <name type="scientific">Apodemus speciosus</name>
    <name type="common">Large Japanese field mouse</name>
    <dbReference type="NCBI Taxonomy" id="105296"/>
    <lineage>
        <taxon>Eukaryota</taxon>
        <taxon>Metazoa</taxon>
        <taxon>Chordata</taxon>
        <taxon>Craniata</taxon>
        <taxon>Vertebrata</taxon>
        <taxon>Euteleostomi</taxon>
        <taxon>Mammalia</taxon>
        <taxon>Eutheria</taxon>
        <taxon>Euarchontoglires</taxon>
        <taxon>Glires</taxon>
        <taxon>Rodentia</taxon>
        <taxon>Myomorpha</taxon>
        <taxon>Muroidea</taxon>
        <taxon>Muridae</taxon>
        <taxon>Murinae</taxon>
        <taxon>Apodemus</taxon>
    </lineage>
</organism>
<dbReference type="Proteomes" id="UP001623349">
    <property type="component" value="Unassembled WGS sequence"/>
</dbReference>
<reference evidence="8 9" key="1">
    <citation type="submission" date="2024-08" db="EMBL/GenBank/DDBJ databases">
        <title>The draft genome of Apodemus speciosus.</title>
        <authorList>
            <person name="Nabeshima K."/>
            <person name="Suzuki S."/>
            <person name="Onuma M."/>
        </authorList>
    </citation>
    <scope>NUCLEOTIDE SEQUENCE [LARGE SCALE GENOMIC DNA]</scope>
    <source>
        <strain evidence="8">IB14-021</strain>
    </source>
</reference>
<sequence>MANQNVERDCETNMNPVVDQEHGSKVLPNTLPDSGADSTDNLMKQDDQDAIQCPALEEKPPAEEQSQPIDNEEADIDLSLSFPKKLWAIVQNESFKSVNWTEEGDAIIIEVDLFQREVLQHEGTKKIFETDSLKGFIRQLNLHGFRKICSGTPAVSSGENRRVMIYCNFNFQRDKPGLLEYIWGKGDQGNLNHQAICVPIPLKASQEPTPKRKKVLPTRYSPRFYRKPEKEDDEESKKNQGPKGNQCFVFSNVWAMKSIPGCTLENQSPGESSNPTGEDNSGNIICVPQDASEIQDPEEVPSASSSGYPILSSMMSLYNNCCSAILSALSERPPNETPEEEEQEGSSDYKCVICQSIKNSPRL</sequence>
<dbReference type="InterPro" id="IPR000232">
    <property type="entry name" value="HSF_DNA-bd"/>
</dbReference>
<keyword evidence="3" id="KW-0238">DNA-binding</keyword>
<dbReference type="SMART" id="SM00415">
    <property type="entry name" value="HSF"/>
    <property type="match status" value="1"/>
</dbReference>
<dbReference type="InterPro" id="IPR036388">
    <property type="entry name" value="WH-like_DNA-bd_sf"/>
</dbReference>
<evidence type="ECO:0000256" key="6">
    <source>
        <dbReference type="SAM" id="MobiDB-lite"/>
    </source>
</evidence>
<dbReference type="Gene3D" id="1.10.10.10">
    <property type="entry name" value="Winged helix-like DNA-binding domain superfamily/Winged helix DNA-binding domain"/>
    <property type="match status" value="1"/>
</dbReference>
<evidence type="ECO:0000313" key="8">
    <source>
        <dbReference type="EMBL" id="GAB1302833.1"/>
    </source>
</evidence>
<evidence type="ECO:0000256" key="4">
    <source>
        <dbReference type="ARBA" id="ARBA00023242"/>
    </source>
</evidence>
<evidence type="ECO:0000259" key="7">
    <source>
        <dbReference type="SMART" id="SM00415"/>
    </source>
</evidence>
<proteinExistence type="inferred from homology"/>
<feature type="compositionally biased region" description="Polar residues" evidence="6">
    <location>
        <begin position="264"/>
        <end position="283"/>
    </location>
</feature>
<evidence type="ECO:0000256" key="2">
    <source>
        <dbReference type="ARBA" id="ARBA00006403"/>
    </source>
</evidence>
<keyword evidence="4" id="KW-0539">Nucleus</keyword>
<dbReference type="EMBL" id="BAAFST010000020">
    <property type="protein sequence ID" value="GAB1302833.1"/>
    <property type="molecule type" value="Genomic_DNA"/>
</dbReference>
<feature type="region of interest" description="Disordered" evidence="6">
    <location>
        <begin position="264"/>
        <end position="285"/>
    </location>
</feature>
<comment type="similarity">
    <text evidence="2 5">Belongs to the HSF family.</text>
</comment>
<feature type="compositionally biased region" description="Basic and acidic residues" evidence="6">
    <location>
        <begin position="226"/>
        <end position="238"/>
    </location>
</feature>
<protein>
    <submittedName>
        <fullName evidence="8">Heat shock transcription factor, Y-linked 2</fullName>
    </submittedName>
</protein>
<comment type="subcellular location">
    <subcellularLocation>
        <location evidence="1">Nucleus</location>
    </subcellularLocation>
</comment>
<keyword evidence="8" id="KW-0346">Stress response</keyword>
<keyword evidence="9" id="KW-1185">Reference proteome</keyword>
<name>A0ABQ0FUC3_APOSI</name>
<evidence type="ECO:0000256" key="1">
    <source>
        <dbReference type="ARBA" id="ARBA00004123"/>
    </source>
</evidence>
<dbReference type="InterPro" id="IPR036390">
    <property type="entry name" value="WH_DNA-bd_sf"/>
</dbReference>
<feature type="compositionally biased region" description="Basic and acidic residues" evidence="6">
    <location>
        <begin position="1"/>
        <end position="11"/>
    </location>
</feature>
<feature type="domain" description="HSF-type DNA-binding" evidence="7">
    <location>
        <begin position="78"/>
        <end position="185"/>
    </location>
</feature>
<accession>A0ABQ0FUC3</accession>
<feature type="region of interest" description="Disordered" evidence="6">
    <location>
        <begin position="1"/>
        <end position="49"/>
    </location>
</feature>
<dbReference type="PANTHER" id="PTHR10015:SF140">
    <property type="entry name" value="HEAT SHOCK TRANSCRIPTION FACTOR, X-LINKED MEMBER 3-RELATED"/>
    <property type="match status" value="1"/>
</dbReference>
<evidence type="ECO:0000256" key="3">
    <source>
        <dbReference type="ARBA" id="ARBA00023125"/>
    </source>
</evidence>
<evidence type="ECO:0000256" key="5">
    <source>
        <dbReference type="RuleBase" id="RU004020"/>
    </source>
</evidence>
<dbReference type="Pfam" id="PF00447">
    <property type="entry name" value="HSF_DNA-bind"/>
    <property type="match status" value="1"/>
</dbReference>
<gene>
    <name evidence="8" type="ORF">APTSU1_001807400</name>
</gene>
<feature type="region of interest" description="Disordered" evidence="6">
    <location>
        <begin position="329"/>
        <end position="348"/>
    </location>
</feature>
<evidence type="ECO:0000313" key="9">
    <source>
        <dbReference type="Proteomes" id="UP001623349"/>
    </source>
</evidence>
<feature type="region of interest" description="Disordered" evidence="6">
    <location>
        <begin position="207"/>
        <end position="244"/>
    </location>
</feature>
<comment type="caution">
    <text evidence="8">The sequence shown here is derived from an EMBL/GenBank/DDBJ whole genome shotgun (WGS) entry which is preliminary data.</text>
</comment>
<dbReference type="SUPFAM" id="SSF46785">
    <property type="entry name" value="Winged helix' DNA-binding domain"/>
    <property type="match status" value="1"/>
</dbReference>
<dbReference type="PANTHER" id="PTHR10015">
    <property type="entry name" value="HEAT SHOCK TRANSCRIPTION FACTOR"/>
    <property type="match status" value="1"/>
</dbReference>